<gene>
    <name evidence="1" type="ORF">L211DRAFT_839096</name>
</gene>
<protein>
    <submittedName>
        <fullName evidence="1">Uncharacterized protein</fullName>
    </submittedName>
</protein>
<keyword evidence="2" id="KW-1185">Reference proteome</keyword>
<reference evidence="1 2" key="1">
    <citation type="journal article" date="2018" name="Nat. Ecol. Evol.">
        <title>Pezizomycetes genomes reveal the molecular basis of ectomycorrhizal truffle lifestyle.</title>
        <authorList>
            <person name="Murat C."/>
            <person name="Payen T."/>
            <person name="Noel B."/>
            <person name="Kuo A."/>
            <person name="Morin E."/>
            <person name="Chen J."/>
            <person name="Kohler A."/>
            <person name="Krizsan K."/>
            <person name="Balestrini R."/>
            <person name="Da Silva C."/>
            <person name="Montanini B."/>
            <person name="Hainaut M."/>
            <person name="Levati E."/>
            <person name="Barry K.W."/>
            <person name="Belfiori B."/>
            <person name="Cichocki N."/>
            <person name="Clum A."/>
            <person name="Dockter R.B."/>
            <person name="Fauchery L."/>
            <person name="Guy J."/>
            <person name="Iotti M."/>
            <person name="Le Tacon F."/>
            <person name="Lindquist E.A."/>
            <person name="Lipzen A."/>
            <person name="Malagnac F."/>
            <person name="Mello A."/>
            <person name="Molinier V."/>
            <person name="Miyauchi S."/>
            <person name="Poulain J."/>
            <person name="Riccioni C."/>
            <person name="Rubini A."/>
            <person name="Sitrit Y."/>
            <person name="Splivallo R."/>
            <person name="Traeger S."/>
            <person name="Wang M."/>
            <person name="Zifcakova L."/>
            <person name="Wipf D."/>
            <person name="Zambonelli A."/>
            <person name="Paolocci F."/>
            <person name="Nowrousian M."/>
            <person name="Ottonello S."/>
            <person name="Baldrian P."/>
            <person name="Spatafora J.W."/>
            <person name="Henrissat B."/>
            <person name="Nagy L.G."/>
            <person name="Aury J.M."/>
            <person name="Wincker P."/>
            <person name="Grigoriev I.V."/>
            <person name="Bonfante P."/>
            <person name="Martin F.M."/>
        </authorList>
    </citation>
    <scope>NUCLEOTIDE SEQUENCE [LARGE SCALE GENOMIC DNA]</scope>
    <source>
        <strain evidence="1 2">ATCC MYA-4762</strain>
    </source>
</reference>
<evidence type="ECO:0000313" key="1">
    <source>
        <dbReference type="EMBL" id="RPB23127.1"/>
    </source>
</evidence>
<accession>A0A3N4LJP3</accession>
<dbReference type="Proteomes" id="UP000267821">
    <property type="component" value="Unassembled WGS sequence"/>
</dbReference>
<evidence type="ECO:0000313" key="2">
    <source>
        <dbReference type="Proteomes" id="UP000267821"/>
    </source>
</evidence>
<dbReference type="EMBL" id="ML121548">
    <property type="protein sequence ID" value="RPB23127.1"/>
    <property type="molecule type" value="Genomic_DNA"/>
</dbReference>
<dbReference type="InParanoid" id="A0A3N4LJP3"/>
<organism evidence="1 2">
    <name type="scientific">Terfezia boudieri ATCC MYA-4762</name>
    <dbReference type="NCBI Taxonomy" id="1051890"/>
    <lineage>
        <taxon>Eukaryota</taxon>
        <taxon>Fungi</taxon>
        <taxon>Dikarya</taxon>
        <taxon>Ascomycota</taxon>
        <taxon>Pezizomycotina</taxon>
        <taxon>Pezizomycetes</taxon>
        <taxon>Pezizales</taxon>
        <taxon>Pezizaceae</taxon>
        <taxon>Terfezia</taxon>
    </lineage>
</organism>
<dbReference type="AlphaFoldDB" id="A0A3N4LJP3"/>
<proteinExistence type="predicted"/>
<name>A0A3N4LJP3_9PEZI</name>
<sequence length="62" mass="7017">MALISFTLNDNCQTVPEKLDHGSAWFQSRVRRSRSPDSLLGWKIPEERLSKGLVSNKTTSRA</sequence>